<evidence type="ECO:0000313" key="1">
    <source>
        <dbReference type="EMBL" id="ABR45162.1"/>
    </source>
</evidence>
<dbReference type="EMBL" id="CP000140">
    <property type="protein sequence ID" value="ABR45162.1"/>
    <property type="molecule type" value="Genomic_DNA"/>
</dbReference>
<dbReference type="AlphaFoldDB" id="A6LHJ8"/>
<accession>A6LHJ8</accession>
<evidence type="ECO:0000313" key="2">
    <source>
        <dbReference type="Proteomes" id="UP000000566"/>
    </source>
</evidence>
<gene>
    <name evidence="1" type="ordered locus">BDI_3460</name>
</gene>
<proteinExistence type="predicted"/>
<dbReference type="HOGENOM" id="CLU_2424242_0_0_10"/>
<dbReference type="STRING" id="435591.BDI_3460"/>
<organism evidence="1 2">
    <name type="scientific">Parabacteroides distasonis (strain ATCC 8503 / DSM 20701 / CIP 104284 / JCM 5825 / NCTC 11152)</name>
    <dbReference type="NCBI Taxonomy" id="435591"/>
    <lineage>
        <taxon>Bacteria</taxon>
        <taxon>Pseudomonadati</taxon>
        <taxon>Bacteroidota</taxon>
        <taxon>Bacteroidia</taxon>
        <taxon>Bacteroidales</taxon>
        <taxon>Tannerellaceae</taxon>
        <taxon>Parabacteroides</taxon>
    </lineage>
</organism>
<dbReference type="Proteomes" id="UP000000566">
    <property type="component" value="Chromosome"/>
</dbReference>
<protein>
    <submittedName>
        <fullName evidence="1">Uncharacterized protein</fullName>
    </submittedName>
</protein>
<name>A6LHJ8_PARD8</name>
<dbReference type="PaxDb" id="435591-BDI_3460"/>
<sequence>MGIVVLVGVISVLSPSFQFQPVRRLIFHLYVCAGCYSGTRVEGTKETTTESSAIKTPIAAVPRNTPVHDRHASDSRPCILNTVSDKIETFV</sequence>
<dbReference type="KEGG" id="pdi:BDI_3460"/>
<reference evidence="1 2" key="1">
    <citation type="journal article" date="2007" name="PLoS Biol.">
        <title>Evolution of symbiotic bacteria in the distal human intestine.</title>
        <authorList>
            <person name="Xu J."/>
            <person name="Mahowald M.A."/>
            <person name="Ley R.E."/>
            <person name="Lozupone C.A."/>
            <person name="Hamady M."/>
            <person name="Martens E.C."/>
            <person name="Henrissat B."/>
            <person name="Coutinho P.M."/>
            <person name="Minx P."/>
            <person name="Latreille P."/>
            <person name="Cordum H."/>
            <person name="Van Brunt A."/>
            <person name="Kim K."/>
            <person name="Fulton R.S."/>
            <person name="Fulton L.A."/>
            <person name="Clifton S.W."/>
            <person name="Wilson R.K."/>
            <person name="Knight R.D."/>
            <person name="Gordon J.I."/>
        </authorList>
    </citation>
    <scope>NUCLEOTIDE SEQUENCE [LARGE SCALE GENOMIC DNA]</scope>
    <source>
        <strain evidence="2">ATCC 8503 / DSM 20701 / CIP 104284 / JCM 5825 / NCTC 11152</strain>
    </source>
</reference>
<keyword evidence="2" id="KW-1185">Reference proteome</keyword>